<dbReference type="InterPro" id="IPR027417">
    <property type="entry name" value="P-loop_NTPase"/>
</dbReference>
<evidence type="ECO:0000256" key="8">
    <source>
        <dbReference type="ARBA" id="ARBA00012016"/>
    </source>
</evidence>
<evidence type="ECO:0000256" key="18">
    <source>
        <dbReference type="PIRSR" id="PIRSR006135-1"/>
    </source>
</evidence>
<comment type="catalytic activity">
    <reaction evidence="3">
        <text>adenosylcob(III)inamide + GTP = adenosylcob(III)inamide phosphate + GDP + H(+)</text>
        <dbReference type="Rhea" id="RHEA:15765"/>
        <dbReference type="ChEBI" id="CHEBI:2480"/>
        <dbReference type="ChEBI" id="CHEBI:15378"/>
        <dbReference type="ChEBI" id="CHEBI:37565"/>
        <dbReference type="ChEBI" id="CHEBI:58189"/>
        <dbReference type="ChEBI" id="CHEBI:58502"/>
        <dbReference type="EC" id="2.7.1.156"/>
    </reaction>
</comment>
<dbReference type="PANTHER" id="PTHR34848:SF1">
    <property type="entry name" value="BIFUNCTIONAL ADENOSYLCOBALAMIN BIOSYNTHESIS PROTEIN COBU"/>
    <property type="match status" value="1"/>
</dbReference>
<dbReference type="PIRSF" id="PIRSF006135">
    <property type="entry name" value="CobU"/>
    <property type="match status" value="1"/>
</dbReference>
<dbReference type="SUPFAM" id="SSF52540">
    <property type="entry name" value="P-loop containing nucleoside triphosphate hydrolases"/>
    <property type="match status" value="1"/>
</dbReference>
<dbReference type="NCBIfam" id="NF004469">
    <property type="entry name" value="PRK05800.1"/>
    <property type="match status" value="1"/>
</dbReference>
<evidence type="ECO:0000256" key="2">
    <source>
        <dbReference type="ARBA" id="ARBA00000711"/>
    </source>
</evidence>
<comment type="catalytic activity">
    <reaction evidence="2">
        <text>adenosylcob(III)inamide phosphate + GTP + H(+) = adenosylcob(III)inamide-GDP + diphosphate</text>
        <dbReference type="Rhea" id="RHEA:22712"/>
        <dbReference type="ChEBI" id="CHEBI:15378"/>
        <dbReference type="ChEBI" id="CHEBI:33019"/>
        <dbReference type="ChEBI" id="CHEBI:37565"/>
        <dbReference type="ChEBI" id="CHEBI:58502"/>
        <dbReference type="ChEBI" id="CHEBI:60487"/>
        <dbReference type="EC" id="2.7.7.62"/>
    </reaction>
</comment>
<dbReference type="PANTHER" id="PTHR34848">
    <property type="match status" value="1"/>
</dbReference>
<evidence type="ECO:0000256" key="4">
    <source>
        <dbReference type="ARBA" id="ARBA00003889"/>
    </source>
</evidence>
<evidence type="ECO:0000256" key="13">
    <source>
        <dbReference type="ARBA" id="ARBA00022777"/>
    </source>
</evidence>
<dbReference type="Gene3D" id="3.40.50.300">
    <property type="entry name" value="P-loop containing nucleotide triphosphate hydrolases"/>
    <property type="match status" value="1"/>
</dbReference>
<sequence>MAEIVLVTGGAKSGKSVFAENLCTKRNNNTGYIATSIPFDDDMKDKIEKHRKRRSDRWVTYECYRDIDINSISEDCETVMLDCVTLMVNNLMFDFCENPDELKGKELDEMENFITDQFTKLLADIEKTNLYFVFVTNETGMGVIPANRLSRIYSNISGKINQIIASKSDEVYLTISGIPVKIKGKGVAVYE</sequence>
<evidence type="ECO:0000256" key="7">
    <source>
        <dbReference type="ARBA" id="ARBA00007490"/>
    </source>
</evidence>
<dbReference type="GO" id="GO:0008820">
    <property type="term" value="F:cobinamide phosphate guanylyltransferase activity"/>
    <property type="evidence" value="ECO:0007669"/>
    <property type="project" value="UniProtKB-EC"/>
</dbReference>
<dbReference type="EC" id="2.7.1.156" evidence="8"/>
<proteinExistence type="inferred from homology"/>
<reference evidence="20 21" key="1">
    <citation type="submission" date="2019-02" db="EMBL/GenBank/DDBJ databases">
        <title>Peptostreptococcaceae bacterium ZHW00191 nov., a new bacterium isolated from the human gut.</title>
        <authorList>
            <person name="Zhou H.-W."/>
            <person name="Chen X.-J."/>
        </authorList>
    </citation>
    <scope>NUCLEOTIDE SEQUENCE [LARGE SCALE GENOMIC DNA]</scope>
    <source>
        <strain evidence="20 21">ZHW00191</strain>
    </source>
</reference>
<evidence type="ECO:0000256" key="11">
    <source>
        <dbReference type="ARBA" id="ARBA00022679"/>
    </source>
</evidence>
<dbReference type="GO" id="GO:0005524">
    <property type="term" value="F:ATP binding"/>
    <property type="evidence" value="ECO:0007669"/>
    <property type="project" value="UniProtKB-KW"/>
</dbReference>
<feature type="binding site" evidence="19">
    <location>
        <position position="82"/>
    </location>
    <ligand>
        <name>GTP</name>
        <dbReference type="ChEBI" id="CHEBI:37565"/>
    </ligand>
</feature>
<keyword evidence="13 20" id="KW-0418">Kinase</keyword>
<feature type="binding site" evidence="19">
    <location>
        <begin position="51"/>
        <end position="54"/>
    </location>
    <ligand>
        <name>GTP</name>
        <dbReference type="ChEBI" id="CHEBI:37565"/>
    </ligand>
</feature>
<accession>A0A544QT37</accession>
<feature type="binding site" evidence="19">
    <location>
        <begin position="34"/>
        <end position="36"/>
    </location>
    <ligand>
        <name>GTP</name>
        <dbReference type="ChEBI" id="CHEBI:37565"/>
    </ligand>
</feature>
<name>A0A544QT37_9FIRM</name>
<evidence type="ECO:0000313" key="21">
    <source>
        <dbReference type="Proteomes" id="UP000317863"/>
    </source>
</evidence>
<evidence type="ECO:0000313" key="20">
    <source>
        <dbReference type="EMBL" id="TQQ83199.1"/>
    </source>
</evidence>
<dbReference type="EC" id="2.7.7.62" evidence="9"/>
<dbReference type="Pfam" id="PF02283">
    <property type="entry name" value="CobU"/>
    <property type="match status" value="1"/>
</dbReference>
<keyword evidence="20" id="KW-0548">Nucleotidyltransferase</keyword>
<evidence type="ECO:0000256" key="14">
    <source>
        <dbReference type="ARBA" id="ARBA00022840"/>
    </source>
</evidence>
<dbReference type="InterPro" id="IPR003203">
    <property type="entry name" value="CobU/CobP"/>
</dbReference>
<keyword evidence="15 19" id="KW-0342">GTP-binding</keyword>
<organism evidence="20 21">
    <name type="scientific">Peptacetobacter hominis</name>
    <dbReference type="NCBI Taxonomy" id="2743610"/>
    <lineage>
        <taxon>Bacteria</taxon>
        <taxon>Bacillati</taxon>
        <taxon>Bacillota</taxon>
        <taxon>Clostridia</taxon>
        <taxon>Peptostreptococcales</taxon>
        <taxon>Peptostreptococcaceae</taxon>
        <taxon>Peptacetobacter</taxon>
    </lineage>
</organism>
<comment type="similarity">
    <text evidence="7">Belongs to the CobU/CobP family.</text>
</comment>
<dbReference type="GO" id="GO:0043752">
    <property type="term" value="F:adenosylcobinamide kinase activity"/>
    <property type="evidence" value="ECO:0007669"/>
    <property type="project" value="UniProtKB-EC"/>
</dbReference>
<evidence type="ECO:0000256" key="19">
    <source>
        <dbReference type="PIRSR" id="PIRSR006135-2"/>
    </source>
</evidence>
<evidence type="ECO:0000256" key="6">
    <source>
        <dbReference type="ARBA" id="ARBA00005159"/>
    </source>
</evidence>
<keyword evidence="11 20" id="KW-0808">Transferase</keyword>
<dbReference type="GO" id="GO:0009236">
    <property type="term" value="P:cobalamin biosynthetic process"/>
    <property type="evidence" value="ECO:0007669"/>
    <property type="project" value="UniProtKB-UniPathway"/>
</dbReference>
<comment type="pathway">
    <text evidence="6">Cofactor biosynthesis; adenosylcobalamin biosynthesis; adenosylcobalamin from cob(II)yrinate a,c-diamide: step 5/7.</text>
</comment>
<keyword evidence="21" id="KW-1185">Reference proteome</keyword>
<dbReference type="GO" id="GO:0005525">
    <property type="term" value="F:GTP binding"/>
    <property type="evidence" value="ECO:0007669"/>
    <property type="project" value="UniProtKB-KW"/>
</dbReference>
<feature type="binding site" evidence="19">
    <location>
        <position position="62"/>
    </location>
    <ligand>
        <name>GTP</name>
        <dbReference type="ChEBI" id="CHEBI:37565"/>
    </ligand>
</feature>
<comment type="function">
    <text evidence="4">Catalyzes ATP-dependent phosphorylation of adenosylcobinamide and addition of GMP to adenosylcobinamide phosphate.</text>
</comment>
<gene>
    <name evidence="20" type="primary">cobU</name>
    <name evidence="20" type="ORF">EXD82_09580</name>
</gene>
<keyword evidence="12 19" id="KW-0547">Nucleotide-binding</keyword>
<comment type="caution">
    <text evidence="20">The sequence shown here is derived from an EMBL/GenBank/DDBJ whole genome shotgun (WGS) entry which is preliminary data.</text>
</comment>
<dbReference type="OrthoDB" id="9799422at2"/>
<dbReference type="RefSeq" id="WP_142536693.1">
    <property type="nucleotide sequence ID" value="NZ_SGJB01000021.1"/>
</dbReference>
<dbReference type="EMBL" id="SGJB01000021">
    <property type="protein sequence ID" value="TQQ83199.1"/>
    <property type="molecule type" value="Genomic_DNA"/>
</dbReference>
<dbReference type="CDD" id="cd00544">
    <property type="entry name" value="CobU"/>
    <property type="match status" value="1"/>
</dbReference>
<protein>
    <recommendedName>
        <fullName evidence="16">Adenosylcobinamide kinase</fullName>
        <ecNumber evidence="8">2.7.1.156</ecNumber>
        <ecNumber evidence="9">2.7.7.62</ecNumber>
    </recommendedName>
    <alternativeName>
        <fullName evidence="17">Adenosylcobinamide-phosphate guanylyltransferase</fullName>
    </alternativeName>
</protein>
<feature type="binding site" evidence="19">
    <location>
        <begin position="9"/>
        <end position="16"/>
    </location>
    <ligand>
        <name>GTP</name>
        <dbReference type="ChEBI" id="CHEBI:37565"/>
    </ligand>
</feature>
<evidence type="ECO:0000256" key="9">
    <source>
        <dbReference type="ARBA" id="ARBA00012523"/>
    </source>
</evidence>
<comment type="pathway">
    <text evidence="5">Cofactor biosynthesis; adenosylcobalamin biosynthesis; adenosylcobalamin from cob(II)yrinate a,c-diamide: step 6/7.</text>
</comment>
<feature type="active site" description="GMP-histidine intermediate" evidence="18">
    <location>
        <position position="50"/>
    </location>
</feature>
<keyword evidence="10" id="KW-0169">Cobalamin biosynthesis</keyword>
<dbReference type="AlphaFoldDB" id="A0A544QT37"/>
<evidence type="ECO:0000256" key="16">
    <source>
        <dbReference type="ARBA" id="ARBA00029570"/>
    </source>
</evidence>
<evidence type="ECO:0000256" key="3">
    <source>
        <dbReference type="ARBA" id="ARBA00001522"/>
    </source>
</evidence>
<dbReference type="Proteomes" id="UP000317863">
    <property type="component" value="Unassembled WGS sequence"/>
</dbReference>
<evidence type="ECO:0000256" key="12">
    <source>
        <dbReference type="ARBA" id="ARBA00022741"/>
    </source>
</evidence>
<comment type="catalytic activity">
    <reaction evidence="1">
        <text>adenosylcob(III)inamide + ATP = adenosylcob(III)inamide phosphate + ADP + H(+)</text>
        <dbReference type="Rhea" id="RHEA:15769"/>
        <dbReference type="ChEBI" id="CHEBI:2480"/>
        <dbReference type="ChEBI" id="CHEBI:15378"/>
        <dbReference type="ChEBI" id="CHEBI:30616"/>
        <dbReference type="ChEBI" id="CHEBI:58502"/>
        <dbReference type="ChEBI" id="CHEBI:456216"/>
        <dbReference type="EC" id="2.7.1.156"/>
    </reaction>
</comment>
<evidence type="ECO:0000256" key="15">
    <source>
        <dbReference type="ARBA" id="ARBA00023134"/>
    </source>
</evidence>
<evidence type="ECO:0000256" key="5">
    <source>
        <dbReference type="ARBA" id="ARBA00004692"/>
    </source>
</evidence>
<dbReference type="UniPathway" id="UPA00148">
    <property type="reaction ID" value="UER00236"/>
</dbReference>
<keyword evidence="14" id="KW-0067">ATP-binding</keyword>
<evidence type="ECO:0000256" key="1">
    <source>
        <dbReference type="ARBA" id="ARBA00000312"/>
    </source>
</evidence>
<evidence type="ECO:0000256" key="10">
    <source>
        <dbReference type="ARBA" id="ARBA00022573"/>
    </source>
</evidence>
<evidence type="ECO:0000256" key="17">
    <source>
        <dbReference type="ARBA" id="ARBA00030571"/>
    </source>
</evidence>